<dbReference type="InterPro" id="IPR001296">
    <property type="entry name" value="Glyco_trans_1"/>
</dbReference>
<gene>
    <name evidence="2" type="ORF">SAMN05421813_12736</name>
</gene>
<evidence type="ECO:0000313" key="3">
    <source>
        <dbReference type="Proteomes" id="UP000199226"/>
    </source>
</evidence>
<keyword evidence="2" id="KW-0808">Transferase</keyword>
<dbReference type="Proteomes" id="UP000199226">
    <property type="component" value="Unassembled WGS sequence"/>
</dbReference>
<evidence type="ECO:0000313" key="2">
    <source>
        <dbReference type="EMBL" id="SDM88793.1"/>
    </source>
</evidence>
<feature type="domain" description="Glycosyl transferase family 1" evidence="1">
    <location>
        <begin position="177"/>
        <end position="337"/>
    </location>
</feature>
<dbReference type="PANTHER" id="PTHR12526:SF637">
    <property type="entry name" value="GLYCOSYLTRANSFERASE EPSF-RELATED"/>
    <property type="match status" value="1"/>
</dbReference>
<accession>A0A1G9WXH4</accession>
<dbReference type="CDD" id="cd03801">
    <property type="entry name" value="GT4_PimA-like"/>
    <property type="match status" value="1"/>
</dbReference>
<dbReference type="AlphaFoldDB" id="A0A1G9WXH4"/>
<sequence length="364" mass="41562">MKILFIAPLPPPLGGHSLVSQVLLDGIKTKHNVEVVNFNKTSFVQGVNSFKRIFQILGVLKDVWIKKKNVEVVYLTISQSLAGNLKDIFMYVICGKKISDFYIHLHGGSIKRELWDSFPLLWKINKYFISRMAGAIVSGKSHISVFEDILPKSKIHIVPNFALDYLFVEEQSIYKNFTNSGIIRILYMSNMIEKKGYNELADAYIKLDHSHQQRFELNFAGRFELESQKDAFLSKISGYSNIHYHGVVNDDQKKRLFEEAHLLCLPTAFFEGQPVAILEAYASGCAVIVTGQSGILDIFEDKKNGFQVQERSSDSIKAVIENQLNDIEELKYMALENRKLAIDKYRVSNYVSSLNYIMESHKKS</sequence>
<keyword evidence="3" id="KW-1185">Reference proteome</keyword>
<dbReference type="Gene3D" id="3.40.50.2000">
    <property type="entry name" value="Glycogen Phosphorylase B"/>
    <property type="match status" value="2"/>
</dbReference>
<dbReference type="RefSeq" id="WP_090706272.1">
    <property type="nucleotide sequence ID" value="NZ_FNHH01000027.1"/>
</dbReference>
<protein>
    <submittedName>
        <fullName evidence="2">Glycosyltransferase involved in cell wall bisynthesis</fullName>
    </submittedName>
</protein>
<dbReference type="OrthoDB" id="9801573at2"/>
<dbReference type="PANTHER" id="PTHR12526">
    <property type="entry name" value="GLYCOSYLTRANSFERASE"/>
    <property type="match status" value="1"/>
</dbReference>
<reference evidence="3" key="1">
    <citation type="submission" date="2016-10" db="EMBL/GenBank/DDBJ databases">
        <authorList>
            <person name="Varghese N."/>
            <person name="Submissions S."/>
        </authorList>
    </citation>
    <scope>NUCLEOTIDE SEQUENCE [LARGE SCALE GENOMIC DNA]</scope>
    <source>
        <strain evidence="3">DSM 24536</strain>
    </source>
</reference>
<dbReference type="Pfam" id="PF00534">
    <property type="entry name" value="Glycos_transf_1"/>
    <property type="match status" value="1"/>
</dbReference>
<organism evidence="2 3">
    <name type="scientific">Daejeonella rubra</name>
    <dbReference type="NCBI Taxonomy" id="990371"/>
    <lineage>
        <taxon>Bacteria</taxon>
        <taxon>Pseudomonadati</taxon>
        <taxon>Bacteroidota</taxon>
        <taxon>Sphingobacteriia</taxon>
        <taxon>Sphingobacteriales</taxon>
        <taxon>Sphingobacteriaceae</taxon>
        <taxon>Daejeonella</taxon>
    </lineage>
</organism>
<dbReference type="GO" id="GO:0016757">
    <property type="term" value="F:glycosyltransferase activity"/>
    <property type="evidence" value="ECO:0007669"/>
    <property type="project" value="InterPro"/>
</dbReference>
<dbReference type="STRING" id="990371.SAMN05421813_12736"/>
<name>A0A1G9WXH4_9SPHI</name>
<proteinExistence type="predicted"/>
<dbReference type="SUPFAM" id="SSF53756">
    <property type="entry name" value="UDP-Glycosyltransferase/glycogen phosphorylase"/>
    <property type="match status" value="1"/>
</dbReference>
<evidence type="ECO:0000259" key="1">
    <source>
        <dbReference type="Pfam" id="PF00534"/>
    </source>
</evidence>
<dbReference type="EMBL" id="FNHH01000027">
    <property type="protein sequence ID" value="SDM88793.1"/>
    <property type="molecule type" value="Genomic_DNA"/>
</dbReference>